<dbReference type="Gene3D" id="3.30.565.10">
    <property type="entry name" value="Histidine kinase-like ATPase, C-terminal domain"/>
    <property type="match status" value="1"/>
</dbReference>
<dbReference type="GO" id="GO:0000155">
    <property type="term" value="F:phosphorelay sensor kinase activity"/>
    <property type="evidence" value="ECO:0007669"/>
    <property type="project" value="InterPro"/>
</dbReference>
<evidence type="ECO:0000256" key="9">
    <source>
        <dbReference type="SAM" id="Phobius"/>
    </source>
</evidence>
<feature type="transmembrane region" description="Helical" evidence="9">
    <location>
        <begin position="140"/>
        <end position="157"/>
    </location>
</feature>
<evidence type="ECO:0000256" key="7">
    <source>
        <dbReference type="ARBA" id="ARBA00022840"/>
    </source>
</evidence>
<evidence type="ECO:0000256" key="2">
    <source>
        <dbReference type="ARBA" id="ARBA00012438"/>
    </source>
</evidence>
<accession>A0A370H3G8</accession>
<keyword evidence="9" id="KW-0812">Transmembrane</keyword>
<dbReference type="PANTHER" id="PTHR24421:SF10">
    <property type="entry name" value="NITRATE_NITRITE SENSOR PROTEIN NARQ"/>
    <property type="match status" value="1"/>
</dbReference>
<dbReference type="Pfam" id="PF07730">
    <property type="entry name" value="HisKA_3"/>
    <property type="match status" value="1"/>
</dbReference>
<keyword evidence="5" id="KW-0547">Nucleotide-binding</keyword>
<sequence length="384" mass="40940">MERLRRVGRSLLGGDVESGPLMRIVGAALLGVNVVFNHHSPIAVWLWVMLGAAYACWMVYAVYSRRRPRLSLAAMAVCTVVAAAACGPAPDSSALVLLCAAISVVAEHVVLRVAVIAGVFVATVAVLAGSLLLAGRTATALAAYSGILLIVLLLGLSRRQYRIRVRQTEQLLEQTRHAQHEHARAAALDERARIAREMHDVLAHSLGALSVQLEVAEALLSEKGDLDGALTRVRQSRRLAVDGLAEARGAVAALRDDVPPLPDAVRRLAETYRRDHRLDAEFRIDGAPRVVGPAATVSLLRAAREALTNAGRHAPGQPVSMTLAFLPERVRLSVRNPVQGTATGDDASGGYGLTGMRERIALVGGTLRAGPDERGWLVTAEVPE</sequence>
<dbReference type="InterPro" id="IPR050482">
    <property type="entry name" value="Sensor_HK_TwoCompSys"/>
</dbReference>
<feature type="domain" description="Signal transduction histidine kinase subgroup 3 dimerisation and phosphoacceptor" evidence="10">
    <location>
        <begin position="190"/>
        <end position="257"/>
    </location>
</feature>
<evidence type="ECO:0000259" key="10">
    <source>
        <dbReference type="Pfam" id="PF07730"/>
    </source>
</evidence>
<feature type="transmembrane region" description="Helical" evidence="9">
    <location>
        <begin position="115"/>
        <end position="134"/>
    </location>
</feature>
<evidence type="ECO:0000313" key="11">
    <source>
        <dbReference type="EMBL" id="RDI50713.1"/>
    </source>
</evidence>
<keyword evidence="8" id="KW-0902">Two-component regulatory system</keyword>
<comment type="caution">
    <text evidence="11">The sequence shown here is derived from an EMBL/GenBank/DDBJ whole genome shotgun (WGS) entry which is preliminary data.</text>
</comment>
<gene>
    <name evidence="11" type="ORF">DFR68_105190</name>
</gene>
<dbReference type="STRING" id="1210089.GCA_001613165_02595"/>
<name>A0A370H3G8_9NOCA</name>
<dbReference type="EMBL" id="QQAZ01000005">
    <property type="protein sequence ID" value="RDI50713.1"/>
    <property type="molecule type" value="Genomic_DNA"/>
</dbReference>
<keyword evidence="6 11" id="KW-0418">Kinase</keyword>
<dbReference type="GO" id="GO:0005524">
    <property type="term" value="F:ATP binding"/>
    <property type="evidence" value="ECO:0007669"/>
    <property type="project" value="UniProtKB-KW"/>
</dbReference>
<feature type="transmembrane region" description="Helical" evidence="9">
    <location>
        <begin position="93"/>
        <end position="110"/>
    </location>
</feature>
<feature type="transmembrane region" description="Helical" evidence="9">
    <location>
        <begin position="42"/>
        <end position="63"/>
    </location>
</feature>
<dbReference type="CDD" id="cd16917">
    <property type="entry name" value="HATPase_UhpB-NarQ-NarX-like"/>
    <property type="match status" value="1"/>
</dbReference>
<dbReference type="RefSeq" id="WP_068018701.1">
    <property type="nucleotide sequence ID" value="NZ_QQAZ01000005.1"/>
</dbReference>
<evidence type="ECO:0000256" key="1">
    <source>
        <dbReference type="ARBA" id="ARBA00000085"/>
    </source>
</evidence>
<dbReference type="InterPro" id="IPR036890">
    <property type="entry name" value="HATPase_C_sf"/>
</dbReference>
<dbReference type="AlphaFoldDB" id="A0A370H3G8"/>
<organism evidence="11 12">
    <name type="scientific">Nocardia mexicana</name>
    <dbReference type="NCBI Taxonomy" id="279262"/>
    <lineage>
        <taxon>Bacteria</taxon>
        <taxon>Bacillati</taxon>
        <taxon>Actinomycetota</taxon>
        <taxon>Actinomycetes</taxon>
        <taxon>Mycobacteriales</taxon>
        <taxon>Nocardiaceae</taxon>
        <taxon>Nocardia</taxon>
    </lineage>
</organism>
<dbReference type="Gene3D" id="1.20.5.1930">
    <property type="match status" value="1"/>
</dbReference>
<dbReference type="GO" id="GO:0016020">
    <property type="term" value="C:membrane"/>
    <property type="evidence" value="ECO:0007669"/>
    <property type="project" value="InterPro"/>
</dbReference>
<keyword evidence="3" id="KW-0597">Phosphoprotein</keyword>
<dbReference type="SUPFAM" id="SSF55874">
    <property type="entry name" value="ATPase domain of HSP90 chaperone/DNA topoisomerase II/histidine kinase"/>
    <property type="match status" value="1"/>
</dbReference>
<keyword evidence="9" id="KW-1133">Transmembrane helix</keyword>
<protein>
    <recommendedName>
        <fullName evidence="2">histidine kinase</fullName>
        <ecNumber evidence="2">2.7.13.3</ecNumber>
    </recommendedName>
</protein>
<feature type="transmembrane region" description="Helical" evidence="9">
    <location>
        <begin position="20"/>
        <end position="36"/>
    </location>
</feature>
<dbReference type="GO" id="GO:0046983">
    <property type="term" value="F:protein dimerization activity"/>
    <property type="evidence" value="ECO:0007669"/>
    <property type="project" value="InterPro"/>
</dbReference>
<keyword evidence="4" id="KW-0808">Transferase</keyword>
<reference evidence="11 12" key="1">
    <citation type="submission" date="2018-07" db="EMBL/GenBank/DDBJ databases">
        <title>Genomic Encyclopedia of Type Strains, Phase IV (KMG-IV): sequencing the most valuable type-strain genomes for metagenomic binning, comparative biology and taxonomic classification.</title>
        <authorList>
            <person name="Goeker M."/>
        </authorList>
    </citation>
    <scope>NUCLEOTIDE SEQUENCE [LARGE SCALE GENOMIC DNA]</scope>
    <source>
        <strain evidence="11 12">DSM 44952</strain>
    </source>
</reference>
<evidence type="ECO:0000256" key="5">
    <source>
        <dbReference type="ARBA" id="ARBA00022741"/>
    </source>
</evidence>
<keyword evidence="9" id="KW-0472">Membrane</keyword>
<keyword evidence="7" id="KW-0067">ATP-binding</keyword>
<proteinExistence type="predicted"/>
<evidence type="ECO:0000256" key="4">
    <source>
        <dbReference type="ARBA" id="ARBA00022679"/>
    </source>
</evidence>
<dbReference type="Proteomes" id="UP000255355">
    <property type="component" value="Unassembled WGS sequence"/>
</dbReference>
<feature type="transmembrane region" description="Helical" evidence="9">
    <location>
        <begin position="70"/>
        <end position="87"/>
    </location>
</feature>
<dbReference type="PANTHER" id="PTHR24421">
    <property type="entry name" value="NITRATE/NITRITE SENSOR PROTEIN NARX-RELATED"/>
    <property type="match status" value="1"/>
</dbReference>
<evidence type="ECO:0000256" key="8">
    <source>
        <dbReference type="ARBA" id="ARBA00023012"/>
    </source>
</evidence>
<dbReference type="InterPro" id="IPR011712">
    <property type="entry name" value="Sig_transdc_His_kin_sub3_dim/P"/>
</dbReference>
<evidence type="ECO:0000256" key="3">
    <source>
        <dbReference type="ARBA" id="ARBA00022553"/>
    </source>
</evidence>
<comment type="catalytic activity">
    <reaction evidence="1">
        <text>ATP + protein L-histidine = ADP + protein N-phospho-L-histidine.</text>
        <dbReference type="EC" id="2.7.13.3"/>
    </reaction>
</comment>
<dbReference type="EC" id="2.7.13.3" evidence="2"/>
<evidence type="ECO:0000256" key="6">
    <source>
        <dbReference type="ARBA" id="ARBA00022777"/>
    </source>
</evidence>
<keyword evidence="12" id="KW-1185">Reference proteome</keyword>
<evidence type="ECO:0000313" key="12">
    <source>
        <dbReference type="Proteomes" id="UP000255355"/>
    </source>
</evidence>